<dbReference type="RefSeq" id="WP_184747991.1">
    <property type="nucleotide sequence ID" value="NZ_JACHGJ010000007.1"/>
</dbReference>
<comment type="caution">
    <text evidence="1">The sequence shown here is derived from an EMBL/GenBank/DDBJ whole genome shotgun (WGS) entry which is preliminary data.</text>
</comment>
<dbReference type="AlphaFoldDB" id="A0A841RFJ5"/>
<protein>
    <recommendedName>
        <fullName evidence="3">Winged helix DNA-binding domain-containing protein</fullName>
    </recommendedName>
</protein>
<sequence>MKESITYLRMKRQNLIDGEHWGDYEQLFRLMSPVPTLFWTTPGEPPIIQYRTDRDDRTENNNLRSDRTIIKGRFRGGSIGYIFADELPLFMAAYKKDISVYSDIDMTVLKILRSEGPMNIDMIKEITGLLSKHISASLQKLQKAFIVFEDQVDGEWDRSWYILEDEFSHLDLNAYTKEQAVEEILRRFAFLNVFADESMIKSFTRFSNRDIKRAISSLEEKGIFKGKVVSGVKGFILSGDEDEIATCAGTVPDKTFVLDLNDYLVRSNEAALKNRFNPEPFKILHYIMKRGEFIGIVAGRFSFGPNELENVILDVSDFDKNEFRNEIEKAIGKVYPTYDTQLKRYCSQHRF</sequence>
<evidence type="ECO:0000313" key="1">
    <source>
        <dbReference type="EMBL" id="MBB6481760.1"/>
    </source>
</evidence>
<dbReference type="InterPro" id="IPR036390">
    <property type="entry name" value="WH_DNA-bd_sf"/>
</dbReference>
<keyword evidence="2" id="KW-1185">Reference proteome</keyword>
<dbReference type="Proteomes" id="UP000587760">
    <property type="component" value="Unassembled WGS sequence"/>
</dbReference>
<dbReference type="SUPFAM" id="SSF46785">
    <property type="entry name" value="Winged helix' DNA-binding domain"/>
    <property type="match status" value="1"/>
</dbReference>
<proteinExistence type="predicted"/>
<evidence type="ECO:0000313" key="2">
    <source>
        <dbReference type="Proteomes" id="UP000587760"/>
    </source>
</evidence>
<organism evidence="1 2">
    <name type="scientific">Spirochaeta isovalerica</name>
    <dbReference type="NCBI Taxonomy" id="150"/>
    <lineage>
        <taxon>Bacteria</taxon>
        <taxon>Pseudomonadati</taxon>
        <taxon>Spirochaetota</taxon>
        <taxon>Spirochaetia</taxon>
        <taxon>Spirochaetales</taxon>
        <taxon>Spirochaetaceae</taxon>
        <taxon>Spirochaeta</taxon>
    </lineage>
</organism>
<evidence type="ECO:0008006" key="3">
    <source>
        <dbReference type="Google" id="ProtNLM"/>
    </source>
</evidence>
<dbReference type="EMBL" id="JACHGJ010000007">
    <property type="protein sequence ID" value="MBB6481760.1"/>
    <property type="molecule type" value="Genomic_DNA"/>
</dbReference>
<gene>
    <name evidence="1" type="ORF">HNR50_003440</name>
</gene>
<name>A0A841RFJ5_9SPIO</name>
<accession>A0A841RFJ5</accession>
<reference evidence="1 2" key="1">
    <citation type="submission" date="2020-08" db="EMBL/GenBank/DDBJ databases">
        <title>Genomic Encyclopedia of Type Strains, Phase IV (KMG-IV): sequencing the most valuable type-strain genomes for metagenomic binning, comparative biology and taxonomic classification.</title>
        <authorList>
            <person name="Goeker M."/>
        </authorList>
    </citation>
    <scope>NUCLEOTIDE SEQUENCE [LARGE SCALE GENOMIC DNA]</scope>
    <source>
        <strain evidence="1 2">DSM 2461</strain>
    </source>
</reference>